<name>A0A1E3NRH6_9ASCO</name>
<keyword evidence="2" id="KW-1185">Reference proteome</keyword>
<gene>
    <name evidence="1" type="ORF">PICMEDRAFT_16094</name>
</gene>
<dbReference type="OrthoDB" id="3997640at2759"/>
<proteinExistence type="predicted"/>
<accession>A0A1E3NRH6</accession>
<sequence length="406" mass="46486">MGFKYSIRRSRPAEIYRYSLFGNSLRFDYTGFKPYRLNEALRPGPNYSVGEPISLKTGVKNYHRKIFGKEESRVRNLLLTIVAYESASGIRPDAAVPGGEVEIYCHNGLHSDLVLGTSDVYHVILHKNKLIFANTDDRSGNDPLFAYIGIKFETILCNEPSPVDGSHNKLLLQGRYGRWGFKSVVEIDSYRASAAKTLAQMGPAERYRNYCEIKLCFSPSRRLGELLLKTKSKRRFLLVLKGAVRNFAPRAEKWLFQSYFGRQDKLVIGVRNSKFELICNEEIDVVHDFLPFVKDVYPDIHDRFLHSIDVLDEAYAHILHQVRALQQSDTDVFELRCDTRAVRVLADAPDHHIFRKILVPEYLAWVDRGEDTLAHSDWVAPEAYAAHKDPPGHDLHEQLASKLHIV</sequence>
<reference evidence="1 2" key="1">
    <citation type="journal article" date="2016" name="Proc. Natl. Acad. Sci. U.S.A.">
        <title>Comparative genomics of biotechnologically important yeasts.</title>
        <authorList>
            <person name="Riley R."/>
            <person name="Haridas S."/>
            <person name="Wolfe K.H."/>
            <person name="Lopes M.R."/>
            <person name="Hittinger C.T."/>
            <person name="Goeker M."/>
            <person name="Salamov A.A."/>
            <person name="Wisecaver J.H."/>
            <person name="Long T.M."/>
            <person name="Calvey C.H."/>
            <person name="Aerts A.L."/>
            <person name="Barry K.W."/>
            <person name="Choi C."/>
            <person name="Clum A."/>
            <person name="Coughlan A.Y."/>
            <person name="Deshpande S."/>
            <person name="Douglass A.P."/>
            <person name="Hanson S.J."/>
            <person name="Klenk H.-P."/>
            <person name="LaButti K.M."/>
            <person name="Lapidus A."/>
            <person name="Lindquist E.A."/>
            <person name="Lipzen A.M."/>
            <person name="Meier-Kolthoff J.P."/>
            <person name="Ohm R.A."/>
            <person name="Otillar R.P."/>
            <person name="Pangilinan J.L."/>
            <person name="Peng Y."/>
            <person name="Rokas A."/>
            <person name="Rosa C.A."/>
            <person name="Scheuner C."/>
            <person name="Sibirny A.A."/>
            <person name="Slot J.C."/>
            <person name="Stielow J.B."/>
            <person name="Sun H."/>
            <person name="Kurtzman C.P."/>
            <person name="Blackwell M."/>
            <person name="Grigoriev I.V."/>
            <person name="Jeffries T.W."/>
        </authorList>
    </citation>
    <scope>NUCLEOTIDE SEQUENCE [LARGE SCALE GENOMIC DNA]</scope>
    <source>
        <strain evidence="1 2">NRRL Y-2026</strain>
    </source>
</reference>
<evidence type="ECO:0000313" key="1">
    <source>
        <dbReference type="EMBL" id="ODQ48288.1"/>
    </source>
</evidence>
<dbReference type="EMBL" id="KV454002">
    <property type="protein sequence ID" value="ODQ48288.1"/>
    <property type="molecule type" value="Genomic_DNA"/>
</dbReference>
<dbReference type="GeneID" id="30177774"/>
<evidence type="ECO:0008006" key="3">
    <source>
        <dbReference type="Google" id="ProtNLM"/>
    </source>
</evidence>
<evidence type="ECO:0000313" key="2">
    <source>
        <dbReference type="Proteomes" id="UP000094455"/>
    </source>
</evidence>
<protein>
    <recommendedName>
        <fullName evidence="3">Decapping nuclease</fullName>
    </recommendedName>
</protein>
<organism evidence="1 2">
    <name type="scientific">Pichia membranifaciens NRRL Y-2026</name>
    <dbReference type="NCBI Taxonomy" id="763406"/>
    <lineage>
        <taxon>Eukaryota</taxon>
        <taxon>Fungi</taxon>
        <taxon>Dikarya</taxon>
        <taxon>Ascomycota</taxon>
        <taxon>Saccharomycotina</taxon>
        <taxon>Pichiomycetes</taxon>
        <taxon>Pichiales</taxon>
        <taxon>Pichiaceae</taxon>
        <taxon>Pichia</taxon>
    </lineage>
</organism>
<dbReference type="Proteomes" id="UP000094455">
    <property type="component" value="Unassembled WGS sequence"/>
</dbReference>
<dbReference type="AlphaFoldDB" id="A0A1E3NRH6"/>
<dbReference type="RefSeq" id="XP_019019401.1">
    <property type="nucleotide sequence ID" value="XM_019161087.1"/>
</dbReference>